<accession>A0A379SFH3</accession>
<dbReference type="AlphaFoldDB" id="A0A379SFH3"/>
<gene>
    <name evidence="1" type="ORF">NCTC10718_05149</name>
</gene>
<dbReference type="Proteomes" id="UP000254332">
    <property type="component" value="Unassembled WGS sequence"/>
</dbReference>
<name>A0A379SFH3_SALER</name>
<evidence type="ECO:0000313" key="1">
    <source>
        <dbReference type="EMBL" id="SUG27818.1"/>
    </source>
</evidence>
<dbReference type="EMBL" id="UGWQ01000004">
    <property type="protein sequence ID" value="SUG27818.1"/>
    <property type="molecule type" value="Genomic_DNA"/>
</dbReference>
<proteinExistence type="predicted"/>
<protein>
    <submittedName>
        <fullName evidence="1">Uncharacterized protein</fullName>
    </submittedName>
</protein>
<evidence type="ECO:0000313" key="2">
    <source>
        <dbReference type="Proteomes" id="UP000254332"/>
    </source>
</evidence>
<organism evidence="1 2">
    <name type="scientific">Salmonella enterica</name>
    <name type="common">Salmonella choleraesuis</name>
    <dbReference type="NCBI Taxonomy" id="28901"/>
    <lineage>
        <taxon>Bacteria</taxon>
        <taxon>Pseudomonadati</taxon>
        <taxon>Pseudomonadota</taxon>
        <taxon>Gammaproteobacteria</taxon>
        <taxon>Enterobacterales</taxon>
        <taxon>Enterobacteriaceae</taxon>
        <taxon>Salmonella</taxon>
    </lineage>
</organism>
<sequence length="77" mass="8602">MNCSDNVSSDAVLPEENISSSRQTGMGYAHINQLLPMMKWNRNDLIIIYDPTAAFRDVFSDSLIVSTPSCEYAGRDK</sequence>
<reference evidence="1 2" key="1">
    <citation type="submission" date="2018-06" db="EMBL/GenBank/DDBJ databases">
        <authorList>
            <consortium name="Pathogen Informatics"/>
            <person name="Doyle S."/>
        </authorList>
    </citation>
    <scope>NUCLEOTIDE SEQUENCE [LARGE SCALE GENOMIC DNA]</scope>
    <source>
        <strain evidence="1 2">NCTC10718</strain>
    </source>
</reference>